<dbReference type="OrthoDB" id="5413003at2759"/>
<dbReference type="GO" id="GO:0031011">
    <property type="term" value="C:Ino80 complex"/>
    <property type="evidence" value="ECO:0007669"/>
    <property type="project" value="EnsemblFungi"/>
</dbReference>
<feature type="compositionally biased region" description="Polar residues" evidence="1">
    <location>
        <begin position="14"/>
        <end position="25"/>
    </location>
</feature>
<organism evidence="2 3">
    <name type="scientific">Naumovozyma castellii</name>
    <name type="common">Yeast</name>
    <name type="synonym">Saccharomyces castellii</name>
    <dbReference type="NCBI Taxonomy" id="27288"/>
    <lineage>
        <taxon>Eukaryota</taxon>
        <taxon>Fungi</taxon>
        <taxon>Dikarya</taxon>
        <taxon>Ascomycota</taxon>
        <taxon>Saccharomycotina</taxon>
        <taxon>Saccharomycetes</taxon>
        <taxon>Saccharomycetales</taxon>
        <taxon>Saccharomycetaceae</taxon>
        <taxon>Naumovozyma</taxon>
    </lineage>
</organism>
<sequence>MAGRVYDPIHDTFQDTTVTDTSPPVISQRPVPSSLPVESHDDIDTGESTQSDNEESLHLLNFKPSQIQYDTPVRKIKDTGKYNRHLKKPDGEFFSREDLQFTLLTKLFSDERPIFTNIYKEFYHNAMVPLTNDTNRILNVTDVGYDARKFVFNDKLTFSQIYALTLSTSTKCSKILRDKLLLDPQVAFSTCILSFLVNIGRLNTTINFYLEMTSQLRTFHSVPCLQYGVEDPKSLQDTPRLKSILKNLPLGNQPIFLADLYRGEKTKERFNIVNLIFALCDNVGLINSELFLKYLNFPPEDKNNVNLFRLLDYSDYEPSDRCNILLWLFYIHLETDLTPSAIQESIKLFNQGETGDIALLPLRRAKYMYDVDPRDEYEFGIEQKVKREEFMKFASARKGKEEHLNKVTEKIKNKVIKPDPTNETNNSTDSAMNDIKPKQKRKRRSKVVDEGKNDAGIIIIGDPHSPVKTEQPKLEEDHLMGEKEYNFIEVTDSRKIAKQNVLNLKIANMVDVDRNTIVLDNGSVKKTQEELSHDLRESHKYVKLKRDDVGLLKIFYEYEDIPLASLMGVRGKRRKKYKDHLLGYETDYLKDFQVAKKIMVEKLHDDNENIDVDTSPMFRL</sequence>
<proteinExistence type="predicted"/>
<dbReference type="STRING" id="1064592.G0VD25"/>
<evidence type="ECO:0000313" key="3">
    <source>
        <dbReference type="Proteomes" id="UP000001640"/>
    </source>
</evidence>
<name>G0VD25_NAUCA</name>
<dbReference type="GeneID" id="96902968"/>
<accession>G0VD25</accession>
<reference evidence="2 3" key="1">
    <citation type="journal article" date="2011" name="Proc. Natl. Acad. Sci. U.S.A.">
        <title>Evolutionary erosion of yeast sex chromosomes by mating-type switching accidents.</title>
        <authorList>
            <person name="Gordon J.L."/>
            <person name="Armisen D."/>
            <person name="Proux-Wera E."/>
            <person name="Oheigeartaigh S.S."/>
            <person name="Byrne K.P."/>
            <person name="Wolfe K.H."/>
        </authorList>
    </citation>
    <scope>NUCLEOTIDE SEQUENCE [LARGE SCALE GENOMIC DNA]</scope>
    <source>
        <strain evidence="3">ATCC 76901 / BCRC 22586 / CBS 4309 / NBRC 1992 / NRRL Y-12630</strain>
    </source>
</reference>
<gene>
    <name evidence="2" type="primary">NCAS0C03970</name>
    <name evidence="2" type="ordered locus">NCAS_0C03970</name>
</gene>
<feature type="region of interest" description="Disordered" evidence="1">
    <location>
        <begin position="1"/>
        <end position="55"/>
    </location>
</feature>
<feature type="compositionally biased region" description="Polar residues" evidence="1">
    <location>
        <begin position="421"/>
        <end position="431"/>
    </location>
</feature>
<keyword evidence="3" id="KW-1185">Reference proteome</keyword>
<dbReference type="InterPro" id="IPR038014">
    <property type="entry name" value="Ies1"/>
</dbReference>
<dbReference type="GO" id="GO:0005829">
    <property type="term" value="C:cytosol"/>
    <property type="evidence" value="ECO:0007669"/>
    <property type="project" value="EnsemblFungi"/>
</dbReference>
<evidence type="ECO:0000256" key="1">
    <source>
        <dbReference type="SAM" id="MobiDB-lite"/>
    </source>
</evidence>
<dbReference type="eggNOG" id="ENOG502QVDM">
    <property type="taxonomic scope" value="Eukaryota"/>
</dbReference>
<dbReference type="Proteomes" id="UP000001640">
    <property type="component" value="Chromosome 3"/>
</dbReference>
<dbReference type="InParanoid" id="G0VD25"/>
<dbReference type="KEGG" id="ncs:NCAS_0C03970"/>
<evidence type="ECO:0008006" key="4">
    <source>
        <dbReference type="Google" id="ProtNLM"/>
    </source>
</evidence>
<evidence type="ECO:0000313" key="2">
    <source>
        <dbReference type="EMBL" id="CCC69387.1"/>
    </source>
</evidence>
<dbReference type="OMA" id="VYDPIHD"/>
<protein>
    <recommendedName>
        <fullName evidence="4">Ino eighty subunit 1</fullName>
    </recommendedName>
</protein>
<dbReference type="EMBL" id="HE576754">
    <property type="protein sequence ID" value="CCC69387.1"/>
    <property type="molecule type" value="Genomic_DNA"/>
</dbReference>
<dbReference type="GO" id="GO:0006338">
    <property type="term" value="P:chromatin remodeling"/>
    <property type="evidence" value="ECO:0007669"/>
    <property type="project" value="EnsemblFungi"/>
</dbReference>
<dbReference type="AlphaFoldDB" id="G0VD25"/>
<dbReference type="HOGENOM" id="CLU_409922_0_0_1"/>
<dbReference type="RefSeq" id="XP_003675751.1">
    <property type="nucleotide sequence ID" value="XM_003675703.1"/>
</dbReference>
<dbReference type="PANTHER" id="PTHR37287:SF1">
    <property type="entry name" value="INO EIGHTY SUBUNIT 1"/>
    <property type="match status" value="1"/>
</dbReference>
<feature type="region of interest" description="Disordered" evidence="1">
    <location>
        <begin position="416"/>
        <end position="448"/>
    </location>
</feature>
<reference key="2">
    <citation type="submission" date="2011-08" db="EMBL/GenBank/DDBJ databases">
        <title>Genome sequence of Naumovozyma castellii.</title>
        <authorList>
            <person name="Gordon J.L."/>
            <person name="Armisen D."/>
            <person name="Proux-Wera E."/>
            <person name="OhEigeartaigh S.S."/>
            <person name="Byrne K.P."/>
            <person name="Wolfe K.H."/>
        </authorList>
    </citation>
    <scope>NUCLEOTIDE SEQUENCE</scope>
    <source>
        <strain>Type strain:CBS 4309</strain>
    </source>
</reference>
<dbReference type="FunCoup" id="G0VD25">
    <property type="interactions" value="248"/>
</dbReference>
<dbReference type="PANTHER" id="PTHR37287">
    <property type="entry name" value="INO EIGHTY SUBUNIT 1"/>
    <property type="match status" value="1"/>
</dbReference>